<evidence type="ECO:0000313" key="8">
    <source>
        <dbReference type="Proteomes" id="UP000180235"/>
    </source>
</evidence>
<feature type="domain" description="Carbohydrate kinase PfkB" evidence="6">
    <location>
        <begin position="6"/>
        <end position="307"/>
    </location>
</feature>
<dbReference type="Proteomes" id="UP000180235">
    <property type="component" value="Chromosome"/>
</dbReference>
<dbReference type="InterPro" id="IPR029056">
    <property type="entry name" value="Ribokinase-like"/>
</dbReference>
<dbReference type="RefSeq" id="WP_071453380.1">
    <property type="nucleotide sequence ID" value="NZ_CP017675.1"/>
</dbReference>
<dbReference type="EC" id="2.7.1.4" evidence="7"/>
<gene>
    <name evidence="7" type="primary">scrK</name>
    <name evidence="7" type="ORF">GlitD10_0378</name>
</gene>
<evidence type="ECO:0000256" key="3">
    <source>
        <dbReference type="ARBA" id="ARBA00022741"/>
    </source>
</evidence>
<dbReference type="InterPro" id="IPR002173">
    <property type="entry name" value="Carboh/pur_kinase_PfkB_CS"/>
</dbReference>
<dbReference type="CDD" id="cd01167">
    <property type="entry name" value="bac_FRK"/>
    <property type="match status" value="1"/>
</dbReference>
<keyword evidence="3" id="KW-0547">Nucleotide-binding</keyword>
<sequence>MNHPAVLCFGLALWDALADQIGVARTQVRSWTPYAGGAGLNVACGLGSLGVPVTLIAGVGQDERGTQLLQILQSHQVCTDYIQKLPYPTRLVEVTRSLDGEREFAGFYPADCLDFADGYVAFLEPNFTPKYVYIEALMLAFPQARKTCWQLVDWALEQGSIILVDVNWRPVFWSDQELAKSLTLELLKQVTAVKLTQAEAQWLFGDHGLDILQKKCPNLTHIFLTRGAQGCDYQIEAHRGHCPAFMVNSVDTTGAGDAFVAGWLHQWVTHGETLNCNAKILYQALRWASAVAALSTTAVGAITQAPTLSAVQAFLAAQPPR</sequence>
<protein>
    <submittedName>
        <fullName evidence="7">PfkB domain-containing protein</fullName>
        <ecNumber evidence="7">2.7.1.4</ecNumber>
    </submittedName>
</protein>
<keyword evidence="5" id="KW-0067">ATP-binding</keyword>
<accession>A0A1J0A9W7</accession>
<dbReference type="PANTHER" id="PTHR43085">
    <property type="entry name" value="HEXOKINASE FAMILY MEMBER"/>
    <property type="match status" value="1"/>
</dbReference>
<proteinExistence type="inferred from homology"/>
<comment type="similarity">
    <text evidence="1">Belongs to the carbohydrate kinase PfkB family.</text>
</comment>
<reference evidence="7 8" key="1">
    <citation type="submission" date="2016-10" db="EMBL/GenBank/DDBJ databases">
        <title>Description of Gloeomargarita lithophora gen. nov., sp. nov., a thylakoid-bearing basal-branching cyanobacterium with intracellular carbonates, and proposal for Gloeomargaritales ord. nov.</title>
        <authorList>
            <person name="Moreira D."/>
            <person name="Tavera R."/>
            <person name="Benzerara K."/>
            <person name="Skouri-Panet F."/>
            <person name="Couradeau E."/>
            <person name="Gerard E."/>
            <person name="Loussert C."/>
            <person name="Novelo E."/>
            <person name="Zivanovic Y."/>
            <person name="Lopez-Garcia P."/>
        </authorList>
    </citation>
    <scope>NUCLEOTIDE SEQUENCE [LARGE SCALE GENOMIC DNA]</scope>
    <source>
        <strain evidence="7 8">D10</strain>
    </source>
</reference>
<evidence type="ECO:0000256" key="4">
    <source>
        <dbReference type="ARBA" id="ARBA00022777"/>
    </source>
</evidence>
<dbReference type="Gene3D" id="3.40.1190.20">
    <property type="match status" value="1"/>
</dbReference>
<dbReference type="GO" id="GO:0008865">
    <property type="term" value="F:fructokinase activity"/>
    <property type="evidence" value="ECO:0007669"/>
    <property type="project" value="UniProtKB-EC"/>
</dbReference>
<organism evidence="7 8">
    <name type="scientific">Gloeomargarita lithophora Alchichica-D10</name>
    <dbReference type="NCBI Taxonomy" id="1188229"/>
    <lineage>
        <taxon>Bacteria</taxon>
        <taxon>Bacillati</taxon>
        <taxon>Cyanobacteriota</taxon>
        <taxon>Cyanophyceae</taxon>
        <taxon>Gloeomargaritales</taxon>
        <taxon>Gloeomargaritaceae</taxon>
        <taxon>Gloeomargarita</taxon>
    </lineage>
</organism>
<dbReference type="EMBL" id="CP017675">
    <property type="protein sequence ID" value="APB32689.1"/>
    <property type="molecule type" value="Genomic_DNA"/>
</dbReference>
<dbReference type="PANTHER" id="PTHR43085:SF1">
    <property type="entry name" value="PSEUDOURIDINE KINASE-RELATED"/>
    <property type="match status" value="1"/>
</dbReference>
<keyword evidence="8" id="KW-1185">Reference proteome</keyword>
<dbReference type="GO" id="GO:0005524">
    <property type="term" value="F:ATP binding"/>
    <property type="evidence" value="ECO:0007669"/>
    <property type="project" value="UniProtKB-KW"/>
</dbReference>
<dbReference type="InterPro" id="IPR050306">
    <property type="entry name" value="PfkB_Carbo_kinase"/>
</dbReference>
<evidence type="ECO:0000256" key="5">
    <source>
        <dbReference type="ARBA" id="ARBA00022840"/>
    </source>
</evidence>
<dbReference type="Pfam" id="PF00294">
    <property type="entry name" value="PfkB"/>
    <property type="match status" value="1"/>
</dbReference>
<evidence type="ECO:0000313" key="7">
    <source>
        <dbReference type="EMBL" id="APB32689.1"/>
    </source>
</evidence>
<keyword evidence="4" id="KW-0418">Kinase</keyword>
<keyword evidence="2 7" id="KW-0808">Transferase</keyword>
<evidence type="ECO:0000256" key="1">
    <source>
        <dbReference type="ARBA" id="ARBA00010688"/>
    </source>
</evidence>
<name>A0A1J0A9W7_9CYAN</name>
<dbReference type="PROSITE" id="PS00583">
    <property type="entry name" value="PFKB_KINASES_1"/>
    <property type="match status" value="1"/>
</dbReference>
<dbReference type="KEGG" id="glt:GlitD10_0378"/>
<evidence type="ECO:0000256" key="2">
    <source>
        <dbReference type="ARBA" id="ARBA00022679"/>
    </source>
</evidence>
<dbReference type="SUPFAM" id="SSF53613">
    <property type="entry name" value="Ribokinase-like"/>
    <property type="match status" value="1"/>
</dbReference>
<dbReference type="AlphaFoldDB" id="A0A1J0A9W7"/>
<dbReference type="InterPro" id="IPR011611">
    <property type="entry name" value="PfkB_dom"/>
</dbReference>
<evidence type="ECO:0000259" key="6">
    <source>
        <dbReference type="Pfam" id="PF00294"/>
    </source>
</evidence>
<dbReference type="OrthoDB" id="9813569at2"/>
<dbReference type="STRING" id="1188229.GlitD10_0378"/>